<dbReference type="Gene3D" id="1.20.1250.20">
    <property type="entry name" value="MFS general substrate transporter like domains"/>
    <property type="match status" value="1"/>
</dbReference>
<proteinExistence type="inferred from homology"/>
<dbReference type="InterPro" id="IPR005828">
    <property type="entry name" value="MFS_sugar_transport-like"/>
</dbReference>
<evidence type="ECO:0000256" key="8">
    <source>
        <dbReference type="SAM" id="Phobius"/>
    </source>
</evidence>
<reference evidence="10 11" key="1">
    <citation type="submission" date="2024-08" db="EMBL/GenBank/DDBJ databases">
        <title>Gnathostoma spinigerum genome.</title>
        <authorList>
            <person name="Gonzalez-Bertolin B."/>
            <person name="Monzon S."/>
            <person name="Zaballos A."/>
            <person name="Jimenez P."/>
            <person name="Dekumyoy P."/>
            <person name="Varona S."/>
            <person name="Cuesta I."/>
            <person name="Sumanam S."/>
            <person name="Adisakwattana P."/>
            <person name="Gasser R.B."/>
            <person name="Hernandez-Gonzalez A."/>
            <person name="Young N.D."/>
            <person name="Perteguer M.J."/>
        </authorList>
    </citation>
    <scope>NUCLEOTIDE SEQUENCE [LARGE SCALE GENOMIC DNA]</scope>
    <source>
        <strain evidence="10">AL3</strain>
        <tissue evidence="10">Liver</tissue>
    </source>
</reference>
<dbReference type="PROSITE" id="PS50850">
    <property type="entry name" value="MFS"/>
    <property type="match status" value="1"/>
</dbReference>
<evidence type="ECO:0000256" key="2">
    <source>
        <dbReference type="ARBA" id="ARBA00010992"/>
    </source>
</evidence>
<feature type="transmembrane region" description="Helical" evidence="8">
    <location>
        <begin position="468"/>
        <end position="490"/>
    </location>
</feature>
<dbReference type="PRINTS" id="PR00171">
    <property type="entry name" value="SUGRTRNSPORT"/>
</dbReference>
<dbReference type="Proteomes" id="UP001608902">
    <property type="component" value="Unassembled WGS sequence"/>
</dbReference>
<evidence type="ECO:0000256" key="1">
    <source>
        <dbReference type="ARBA" id="ARBA00004141"/>
    </source>
</evidence>
<organism evidence="10 11">
    <name type="scientific">Gnathostoma spinigerum</name>
    <dbReference type="NCBI Taxonomy" id="75299"/>
    <lineage>
        <taxon>Eukaryota</taxon>
        <taxon>Metazoa</taxon>
        <taxon>Ecdysozoa</taxon>
        <taxon>Nematoda</taxon>
        <taxon>Chromadorea</taxon>
        <taxon>Rhabditida</taxon>
        <taxon>Spirurina</taxon>
        <taxon>Gnathostomatomorpha</taxon>
        <taxon>Gnathostomatoidea</taxon>
        <taxon>Gnathostomatidae</taxon>
        <taxon>Gnathostoma</taxon>
    </lineage>
</organism>
<comment type="subcellular location">
    <subcellularLocation>
        <location evidence="1">Membrane</location>
        <topology evidence="1">Multi-pass membrane protein</topology>
    </subcellularLocation>
</comment>
<dbReference type="PANTHER" id="PTHR48020:SF12">
    <property type="entry name" value="PROTON MYO-INOSITOL COTRANSPORTER"/>
    <property type="match status" value="1"/>
</dbReference>
<evidence type="ECO:0000256" key="3">
    <source>
        <dbReference type="ARBA" id="ARBA00022448"/>
    </source>
</evidence>
<keyword evidence="6 8" id="KW-0472">Membrane</keyword>
<feature type="transmembrane region" description="Helical" evidence="8">
    <location>
        <begin position="192"/>
        <end position="214"/>
    </location>
</feature>
<comment type="caution">
    <text evidence="10">The sequence shown here is derived from an EMBL/GenBank/DDBJ whole genome shotgun (WGS) entry which is preliminary data.</text>
</comment>
<dbReference type="PANTHER" id="PTHR48020">
    <property type="entry name" value="PROTON MYO-INOSITOL COTRANSPORTER"/>
    <property type="match status" value="1"/>
</dbReference>
<dbReference type="NCBIfam" id="TIGR00879">
    <property type="entry name" value="SP"/>
    <property type="match status" value="1"/>
</dbReference>
<feature type="transmembrane region" description="Helical" evidence="8">
    <location>
        <begin position="162"/>
        <end position="186"/>
    </location>
</feature>
<name>A0ABD6ED30_9BILA</name>
<dbReference type="InterPro" id="IPR020846">
    <property type="entry name" value="MFS_dom"/>
</dbReference>
<dbReference type="InterPro" id="IPR003663">
    <property type="entry name" value="Sugar/inositol_transpt"/>
</dbReference>
<gene>
    <name evidence="10" type="ORF">AB6A40_001452</name>
</gene>
<dbReference type="EMBL" id="JBGFUD010000542">
    <property type="protein sequence ID" value="MFH4974743.1"/>
    <property type="molecule type" value="Genomic_DNA"/>
</dbReference>
<feature type="transmembrane region" description="Helical" evidence="8">
    <location>
        <begin position="129"/>
        <end position="150"/>
    </location>
</feature>
<feature type="transmembrane region" description="Helical" evidence="8">
    <location>
        <begin position="352"/>
        <end position="375"/>
    </location>
</feature>
<protein>
    <recommendedName>
        <fullName evidence="9">Major facilitator superfamily (MFS) profile domain-containing protein</fullName>
    </recommendedName>
</protein>
<evidence type="ECO:0000256" key="6">
    <source>
        <dbReference type="ARBA" id="ARBA00023136"/>
    </source>
</evidence>
<sequence>MSISKISPADDDITEVEALPQPQHNPKIGFFVYLLSFLAVVGGFLFGYDTGIVSSAMMYLPHYKGMIPMNSLWKELIVSITPGMAAVGAVLAGPASDRLGRKKVILASSFVFTVGGVVCAVAFEKICLLVGRILLGLAIGFASMVVPIYVGEASPAYIRGRLVTAFQLMITFGLFASNAIAGGFSYIDPENIGWRLMLAFASLPSLLQLIGFLFMPESPRYLFGTGDVENVTKTLERIYAGDEEWINYELREIEISHNLERKAKAQVGDQLVIWRMLTTPHVRRALLIGCALQMFQQLCGINTIMYYTATIIKSAGVEDIHNTIWIAVGISSINFLATFFPLALVERFGRRFLLLLSVAGVIIALILMGVAFLLINQDSMRSEVNFDVKETELALRCRKYDNCDFCVTDEACGFCKRADGTAKKGWCLPVDEDEPSHSTQGVCGIGHDPKIYEYHSDYCVTKYTAMPIAVMVFYLTSFAVGNVLMNFFWFHFLTITRFTQQITVLMNLHTFKLFGHPDLTYSLMVH</sequence>
<feature type="transmembrane region" description="Helical" evidence="8">
    <location>
        <begin position="30"/>
        <end position="60"/>
    </location>
</feature>
<dbReference type="PROSITE" id="PS00216">
    <property type="entry name" value="SUGAR_TRANSPORT_1"/>
    <property type="match status" value="1"/>
</dbReference>
<feature type="transmembrane region" description="Helical" evidence="8">
    <location>
        <begin position="104"/>
        <end position="123"/>
    </location>
</feature>
<keyword evidence="5 8" id="KW-1133">Transmembrane helix</keyword>
<evidence type="ECO:0000256" key="4">
    <source>
        <dbReference type="ARBA" id="ARBA00022692"/>
    </source>
</evidence>
<dbReference type="InterPro" id="IPR036259">
    <property type="entry name" value="MFS_trans_sf"/>
</dbReference>
<evidence type="ECO:0000313" key="11">
    <source>
        <dbReference type="Proteomes" id="UP001608902"/>
    </source>
</evidence>
<keyword evidence="11" id="KW-1185">Reference proteome</keyword>
<evidence type="ECO:0000256" key="5">
    <source>
        <dbReference type="ARBA" id="ARBA00022989"/>
    </source>
</evidence>
<dbReference type="AlphaFoldDB" id="A0ABD6ED30"/>
<dbReference type="SUPFAM" id="SSF103473">
    <property type="entry name" value="MFS general substrate transporter"/>
    <property type="match status" value="1"/>
</dbReference>
<dbReference type="Pfam" id="PF00083">
    <property type="entry name" value="Sugar_tr"/>
    <property type="match status" value="1"/>
</dbReference>
<dbReference type="InterPro" id="IPR050814">
    <property type="entry name" value="Myo-inositol_Transporter"/>
</dbReference>
<evidence type="ECO:0000259" key="9">
    <source>
        <dbReference type="PROSITE" id="PS50850"/>
    </source>
</evidence>
<feature type="transmembrane region" description="Helical" evidence="8">
    <location>
        <begin position="72"/>
        <end position="92"/>
    </location>
</feature>
<keyword evidence="3 7" id="KW-0813">Transport</keyword>
<evidence type="ECO:0000256" key="7">
    <source>
        <dbReference type="RuleBase" id="RU003346"/>
    </source>
</evidence>
<evidence type="ECO:0000313" key="10">
    <source>
        <dbReference type="EMBL" id="MFH4974743.1"/>
    </source>
</evidence>
<keyword evidence="4 8" id="KW-0812">Transmembrane</keyword>
<dbReference type="GO" id="GO:0016020">
    <property type="term" value="C:membrane"/>
    <property type="evidence" value="ECO:0007669"/>
    <property type="project" value="UniProtKB-SubCell"/>
</dbReference>
<feature type="transmembrane region" description="Helical" evidence="8">
    <location>
        <begin position="324"/>
        <end position="345"/>
    </location>
</feature>
<dbReference type="PROSITE" id="PS00217">
    <property type="entry name" value="SUGAR_TRANSPORT_2"/>
    <property type="match status" value="1"/>
</dbReference>
<feature type="domain" description="Major facilitator superfamily (MFS) profile" evidence="9">
    <location>
        <begin position="35"/>
        <end position="526"/>
    </location>
</feature>
<accession>A0ABD6ED30</accession>
<comment type="similarity">
    <text evidence="2 7">Belongs to the major facilitator superfamily. Sugar transporter (TC 2.A.1.1) family.</text>
</comment>
<dbReference type="InterPro" id="IPR005829">
    <property type="entry name" value="Sugar_transporter_CS"/>
</dbReference>